<comment type="caution">
    <text evidence="1">The sequence shown here is derived from an EMBL/GenBank/DDBJ whole genome shotgun (WGS) entry which is preliminary data.</text>
</comment>
<evidence type="ECO:0000313" key="1">
    <source>
        <dbReference type="EMBL" id="PHN00603.1"/>
    </source>
</evidence>
<accession>A0A2D0MYS2</accession>
<dbReference type="Proteomes" id="UP000223913">
    <property type="component" value="Unassembled WGS sequence"/>
</dbReference>
<dbReference type="OrthoDB" id="1064922at2"/>
<dbReference type="RefSeq" id="WP_099155978.1">
    <property type="nucleotide sequence ID" value="NZ_PDUD01000093.1"/>
</dbReference>
<dbReference type="InterPro" id="IPR012106">
    <property type="entry name" value="Phage_Mu_Gp1"/>
</dbReference>
<evidence type="ECO:0008006" key="3">
    <source>
        <dbReference type="Google" id="ProtNLM"/>
    </source>
</evidence>
<organism evidence="1 2">
    <name type="scientific">Flavilitoribacter nigricans (strain ATCC 23147 / DSM 23189 / NBRC 102662 / NCIMB 1420 / SS-2)</name>
    <name type="common">Lewinella nigricans</name>
    <dbReference type="NCBI Taxonomy" id="1122177"/>
    <lineage>
        <taxon>Bacteria</taxon>
        <taxon>Pseudomonadati</taxon>
        <taxon>Bacteroidota</taxon>
        <taxon>Saprospiria</taxon>
        <taxon>Saprospirales</taxon>
        <taxon>Lewinellaceae</taxon>
        <taxon>Flavilitoribacter</taxon>
    </lineage>
</organism>
<gene>
    <name evidence="1" type="ORF">CRP01_41355</name>
</gene>
<proteinExistence type="predicted"/>
<reference evidence="1 2" key="1">
    <citation type="submission" date="2017-10" db="EMBL/GenBank/DDBJ databases">
        <title>The draft genome sequence of Lewinella nigricans NBRC 102662.</title>
        <authorList>
            <person name="Wang K."/>
        </authorList>
    </citation>
    <scope>NUCLEOTIDE SEQUENCE [LARGE SCALE GENOMIC DNA]</scope>
    <source>
        <strain evidence="1 2">NBRC 102662</strain>
    </source>
</reference>
<sequence>MPPITVVLSDESLNRHGYRVLTNGIDIKDFKKNPVMLYNHHRSVRHNHPKDILPIGKWSNIRKENGQLLADAEFDEDDEFAQKVAKKFEKGILNTASIGFDFVAISEDPKMMIPGQIRPTVTKSVLLEASIADIPSNPNCHKLSFQGKTLMLSADTAPDELDNILPILSNSQKENKMDITKMVAAALGMPEDVNETQIVAKATELSNQVAKLTADNKTLGDRLAALEQQSTNDKVETLVSAALTAGKITEAQKPHFLKLAAENFDATKDALESMQAYKPITQQLDNKDGDQLSLVERYDELDKAGKLNTLPDEELNLLLDAKMAHLRKSGKAKVTA</sequence>
<evidence type="ECO:0000313" key="2">
    <source>
        <dbReference type="Proteomes" id="UP000223913"/>
    </source>
</evidence>
<keyword evidence="2" id="KW-1185">Reference proteome</keyword>
<dbReference type="AlphaFoldDB" id="A0A2D0MYS2"/>
<dbReference type="EMBL" id="PDUD01000093">
    <property type="protein sequence ID" value="PHN00603.1"/>
    <property type="molecule type" value="Genomic_DNA"/>
</dbReference>
<name>A0A2D0MYS2_FLAN2</name>
<dbReference type="Pfam" id="PF10123">
    <property type="entry name" value="Mu-like_Pro"/>
    <property type="match status" value="1"/>
</dbReference>
<protein>
    <recommendedName>
        <fullName evidence="3">Peptidase</fullName>
    </recommendedName>
</protein>